<protein>
    <submittedName>
        <fullName evidence="3">Relaxase/mobilization nuclease domain-containing protein</fullName>
    </submittedName>
</protein>
<organism evidence="3 4">
    <name type="scientific">Gaoshiqia sediminis</name>
    <dbReference type="NCBI Taxonomy" id="2986998"/>
    <lineage>
        <taxon>Bacteria</taxon>
        <taxon>Pseudomonadati</taxon>
        <taxon>Bacteroidota</taxon>
        <taxon>Bacteroidia</taxon>
        <taxon>Marinilabiliales</taxon>
        <taxon>Prolixibacteraceae</taxon>
        <taxon>Gaoshiqia</taxon>
    </lineage>
</organism>
<feature type="compositionally biased region" description="Basic and acidic residues" evidence="1">
    <location>
        <begin position="278"/>
        <end position="289"/>
    </location>
</feature>
<comment type="caution">
    <text evidence="3">The sequence shown here is derived from an EMBL/GenBank/DDBJ whole genome shotgun (WGS) entry which is preliminary data.</text>
</comment>
<dbReference type="EMBL" id="JAPAAF010000059">
    <property type="protein sequence ID" value="MCW0484881.1"/>
    <property type="molecule type" value="Genomic_DNA"/>
</dbReference>
<dbReference type="RefSeq" id="WP_282593472.1">
    <property type="nucleotide sequence ID" value="NZ_JAPAAF010000059.1"/>
</dbReference>
<dbReference type="Pfam" id="PF03432">
    <property type="entry name" value="Relaxase"/>
    <property type="match status" value="1"/>
</dbReference>
<reference evidence="3" key="1">
    <citation type="submission" date="2022-10" db="EMBL/GenBank/DDBJ databases">
        <title>Gaoshiqiia sediminis gen. nov., sp. nov., isolated from coastal sediment.</title>
        <authorList>
            <person name="Yu W.X."/>
            <person name="Mu D.S."/>
            <person name="Du J.Z."/>
            <person name="Liang Y.Q."/>
        </authorList>
    </citation>
    <scope>NUCLEOTIDE SEQUENCE</scope>
    <source>
        <strain evidence="3">A06</strain>
    </source>
</reference>
<proteinExistence type="predicted"/>
<dbReference type="AlphaFoldDB" id="A0AA41Y7J0"/>
<dbReference type="Proteomes" id="UP001163821">
    <property type="component" value="Unassembled WGS sequence"/>
</dbReference>
<feature type="region of interest" description="Disordered" evidence="1">
    <location>
        <begin position="278"/>
        <end position="302"/>
    </location>
</feature>
<feature type="compositionally biased region" description="Basic residues" evidence="1">
    <location>
        <begin position="293"/>
        <end position="302"/>
    </location>
</feature>
<keyword evidence="4" id="KW-1185">Reference proteome</keyword>
<evidence type="ECO:0000313" key="4">
    <source>
        <dbReference type="Proteomes" id="UP001163821"/>
    </source>
</evidence>
<feature type="domain" description="MobA/VirD2-like nuclease" evidence="2">
    <location>
        <begin position="17"/>
        <end position="146"/>
    </location>
</feature>
<evidence type="ECO:0000313" key="3">
    <source>
        <dbReference type="EMBL" id="MCW0484881.1"/>
    </source>
</evidence>
<gene>
    <name evidence="3" type="ORF">N2K84_19265</name>
</gene>
<accession>A0AA41Y7J0</accession>
<dbReference type="InterPro" id="IPR005094">
    <property type="entry name" value="Endonuclease_MobA/VirD2"/>
</dbReference>
<name>A0AA41Y7J0_9BACT</name>
<sequence>MMAKIVKGRSFSGVVNYVLDPEKRAELLDSQGLRTKSGQSIIESFRLQTQLNQRIQKPVGHISLDFSPKDKEKLTGKIMVQIAGAYMKGMGIENTQYLLVRHYDKEHPHVHLVFNRVDNDGKTIPDRNDRYRSEKICKDLTRRFNLYFATGKEQVKTHRLREPDKTRYSIYGTLKIALPDCKSWDDVIERLKQEEITVEFKLKGKTAEVQGVVFGKNGYSFSGSKVDRRFSFSKITGQLERNREKLTPTQDNRYLFERKESPVLGNCLGSLVRAVDRQNERERQQERRLPANRPKRRKGRRI</sequence>
<evidence type="ECO:0000256" key="1">
    <source>
        <dbReference type="SAM" id="MobiDB-lite"/>
    </source>
</evidence>
<evidence type="ECO:0000259" key="2">
    <source>
        <dbReference type="Pfam" id="PF03432"/>
    </source>
</evidence>